<dbReference type="AntiFam" id="ANF00006">
    <property type="entry name" value="Translation of CRISPR region"/>
</dbReference>
<gene>
    <name evidence="2" type="ORF">NCTC10418_01707</name>
</gene>
<proteinExistence type="predicted"/>
<evidence type="ECO:0000313" key="2">
    <source>
        <dbReference type="EMBL" id="STE84035.1"/>
    </source>
</evidence>
<accession>A0A376KMQ4</accession>
<dbReference type="AntiFam" id="ANF00057">
    <property type="entry name" value="Translation of E. coli type CRISPR repeat"/>
</dbReference>
<evidence type="ECO:0000313" key="3">
    <source>
        <dbReference type="Proteomes" id="UP000255460"/>
    </source>
</evidence>
<protein>
    <submittedName>
        <fullName evidence="2">Domain of uncharacterized function (DUF2825)</fullName>
    </submittedName>
</protein>
<name>A0A376KMQ4_ECOLX</name>
<dbReference type="Proteomes" id="UP000255460">
    <property type="component" value="Unassembled WGS sequence"/>
</dbReference>
<dbReference type="AlphaFoldDB" id="A0A376KMQ4"/>
<reference evidence="2 3" key="1">
    <citation type="submission" date="2018-06" db="EMBL/GenBank/DDBJ databases">
        <authorList>
            <consortium name="Pathogen Informatics"/>
            <person name="Doyle S."/>
        </authorList>
    </citation>
    <scope>NUCLEOTIDE SEQUENCE [LARGE SCALE GENOMIC DNA]</scope>
    <source>
        <strain evidence="2 3">NCTC10418</strain>
    </source>
</reference>
<dbReference type="EMBL" id="UFZQ01000001">
    <property type="protein sequence ID" value="STE84035.1"/>
    <property type="molecule type" value="Genomic_DNA"/>
</dbReference>
<evidence type="ECO:0000256" key="1">
    <source>
        <dbReference type="SAM" id="MobiDB-lite"/>
    </source>
</evidence>
<feature type="region of interest" description="Disordered" evidence="1">
    <location>
        <begin position="197"/>
        <end position="221"/>
    </location>
</feature>
<feature type="compositionally biased region" description="Polar residues" evidence="1">
    <location>
        <begin position="199"/>
        <end position="211"/>
    </location>
</feature>
<sequence length="221" mass="24375">MVETQNFRFIPAGAGNTAPLKICTKAIAVYPRWRGEHYFCNAQRYSRIGLSPLARGTLAKQTSGYAWCRFIPAGAGNTKFILINTAFVSVYPRWRGEHFTTIGGHATAHGLSPLARGTQIWGAPLMKSKRFIPAGAGNTAADSRAGHHRPVYPRWRGEHQLSDVSLAWRHGLSPLARGTPVHIRFLVARSRFIPAGAGNTDQIPVPQSTPSVYPRWRGEHN</sequence>
<organism evidence="2 3">
    <name type="scientific">Escherichia coli</name>
    <dbReference type="NCBI Taxonomy" id="562"/>
    <lineage>
        <taxon>Bacteria</taxon>
        <taxon>Pseudomonadati</taxon>
        <taxon>Pseudomonadota</taxon>
        <taxon>Gammaproteobacteria</taxon>
        <taxon>Enterobacterales</taxon>
        <taxon>Enterobacteriaceae</taxon>
        <taxon>Escherichia</taxon>
    </lineage>
</organism>